<evidence type="ECO:0000313" key="3">
    <source>
        <dbReference type="Proteomes" id="UP000271889"/>
    </source>
</evidence>
<reference evidence="2 3" key="1">
    <citation type="submission" date="2018-11" db="EMBL/GenBank/DDBJ databases">
        <authorList>
            <consortium name="Pathogen Informatics"/>
        </authorList>
    </citation>
    <scope>NUCLEOTIDE SEQUENCE [LARGE SCALE GENOMIC DNA]</scope>
</reference>
<accession>A0A3P7N884</accession>
<keyword evidence="1" id="KW-0472">Membrane</keyword>
<organism evidence="2 3">
    <name type="scientific">Cylicostephanus goldi</name>
    <name type="common">Nematode worm</name>
    <dbReference type="NCBI Taxonomy" id="71465"/>
    <lineage>
        <taxon>Eukaryota</taxon>
        <taxon>Metazoa</taxon>
        <taxon>Ecdysozoa</taxon>
        <taxon>Nematoda</taxon>
        <taxon>Chromadorea</taxon>
        <taxon>Rhabditida</taxon>
        <taxon>Rhabditina</taxon>
        <taxon>Rhabditomorpha</taxon>
        <taxon>Strongyloidea</taxon>
        <taxon>Strongylidae</taxon>
        <taxon>Cylicostephanus</taxon>
    </lineage>
</organism>
<keyword evidence="3" id="KW-1185">Reference proteome</keyword>
<dbReference type="EMBL" id="UYRV01112380">
    <property type="protein sequence ID" value="VDN27471.1"/>
    <property type="molecule type" value="Genomic_DNA"/>
</dbReference>
<dbReference type="Proteomes" id="UP000271889">
    <property type="component" value="Unassembled WGS sequence"/>
</dbReference>
<evidence type="ECO:0000256" key="1">
    <source>
        <dbReference type="SAM" id="Phobius"/>
    </source>
</evidence>
<sequence>MSPLAAEATSVLIKDNDKEASISGEEGAGHCQKHCPLTVHRVRRNSDPREPQCKVANDKTFVERYRRDDYMLLVVIAMFFLLVFTTLVFAEPERCETNCEKINEDPPILMKSSPHAHSHGVRSITFVLALSIHSVIEGIALGVGVSFLRLGAGHPLLCLNLGIVSCQCEICLSLFTRIDTIFLPFDLTS</sequence>
<name>A0A3P7N884_CYLGO</name>
<dbReference type="AlphaFoldDB" id="A0A3P7N884"/>
<protein>
    <submittedName>
        <fullName evidence="2">Uncharacterized protein</fullName>
    </submittedName>
</protein>
<dbReference type="OrthoDB" id="448280at2759"/>
<proteinExistence type="predicted"/>
<evidence type="ECO:0000313" key="2">
    <source>
        <dbReference type="EMBL" id="VDN27471.1"/>
    </source>
</evidence>
<keyword evidence="1" id="KW-1133">Transmembrane helix</keyword>
<feature type="transmembrane region" description="Helical" evidence="1">
    <location>
        <begin position="70"/>
        <end position="90"/>
    </location>
</feature>
<keyword evidence="1" id="KW-0812">Transmembrane</keyword>
<gene>
    <name evidence="2" type="ORF">CGOC_LOCUS10664</name>
</gene>